<sequence>MKHVLWSSVALLALAACSQASVEEDAPGSGAETGATETPANANEQASSSDLLMPLPDNTVAAITAEDLDARIKTLADDKFEGRGPGSENGEKAADWIAAEMERIGLQPGGDDGTWFQNVGMVEQTLDESQSSLTFNGGRSGEAYPMQLKTDAVLWTKHQASNELSFQESELVFVGYGVVAPEYGWNDYAGVDVEGKTVVMLVNDPGFARGTDDLFNGKAMTYYGRWTYKFEEAARQGASGAIIVHETAPASYGWDVVANSWSGAQADLVRSDDGASRTVFESWITSDIARRLFAEAGLDFDEQKSTAKEPGFVAVDMGDLTASGKIVQTVSRMESRNVVGVLPGTVAPDEYMLFTAHWDHLGKKSEERAGEPGQDFYRDDIFNGAVDNATGSAALLEIAEAMAQDEHPRSGLFLAVTLEESGLLGSAYYAENPTVPMNRIVAGINMDGMLPIGRTKDMVVVGYGASELEDLLTAELQSQDRVVKPDPKPEAGYFYRSDHISFAKKGVPMLYADGGVDKRDGGEAAGMAASEAYTVQRYHKPMDEYNENWDLSGMVEDITALYEVGLEVINSDTWPTWYEGNEFEAIRQDSLAGRGD</sequence>
<keyword evidence="11" id="KW-1185">Reference proteome</keyword>
<dbReference type="Gene3D" id="3.50.30.30">
    <property type="match status" value="1"/>
</dbReference>
<feature type="compositionally biased region" description="Polar residues" evidence="7">
    <location>
        <begin position="35"/>
        <end position="50"/>
    </location>
</feature>
<keyword evidence="2" id="KW-0645">Protease</keyword>
<protein>
    <submittedName>
        <fullName evidence="10">Peptidase M28</fullName>
    </submittedName>
</protein>
<dbReference type="CDD" id="cd05660">
    <property type="entry name" value="M28_like_PA"/>
    <property type="match status" value="1"/>
</dbReference>
<organism evidence="10 11">
    <name type="scientific">Henriciella mobilis</name>
    <dbReference type="NCBI Taxonomy" id="2305467"/>
    <lineage>
        <taxon>Bacteria</taxon>
        <taxon>Pseudomonadati</taxon>
        <taxon>Pseudomonadota</taxon>
        <taxon>Alphaproteobacteria</taxon>
        <taxon>Hyphomonadales</taxon>
        <taxon>Hyphomonadaceae</taxon>
        <taxon>Henriciella</taxon>
    </lineage>
</organism>
<evidence type="ECO:0000256" key="8">
    <source>
        <dbReference type="SAM" id="SignalP"/>
    </source>
</evidence>
<evidence type="ECO:0000256" key="4">
    <source>
        <dbReference type="ARBA" id="ARBA00022729"/>
    </source>
</evidence>
<accession>A0A399RCP8</accession>
<evidence type="ECO:0000259" key="9">
    <source>
        <dbReference type="Pfam" id="PF04389"/>
    </source>
</evidence>
<gene>
    <name evidence="10" type="ORF">D1223_12510</name>
</gene>
<comment type="caution">
    <text evidence="10">The sequence shown here is derived from an EMBL/GenBank/DDBJ whole genome shotgun (WGS) entry which is preliminary data.</text>
</comment>
<feature type="region of interest" description="Disordered" evidence="7">
    <location>
        <begin position="24"/>
        <end position="53"/>
    </location>
</feature>
<evidence type="ECO:0000256" key="5">
    <source>
        <dbReference type="ARBA" id="ARBA00022801"/>
    </source>
</evidence>
<dbReference type="Proteomes" id="UP000266385">
    <property type="component" value="Unassembled WGS sequence"/>
</dbReference>
<evidence type="ECO:0000256" key="2">
    <source>
        <dbReference type="ARBA" id="ARBA00022670"/>
    </source>
</evidence>
<dbReference type="PROSITE" id="PS51257">
    <property type="entry name" value="PROKAR_LIPOPROTEIN"/>
    <property type="match status" value="1"/>
</dbReference>
<dbReference type="AlphaFoldDB" id="A0A399RCP8"/>
<dbReference type="EMBL" id="QWFX01000013">
    <property type="protein sequence ID" value="RIJ28221.1"/>
    <property type="molecule type" value="Genomic_DNA"/>
</dbReference>
<dbReference type="GO" id="GO:0006508">
    <property type="term" value="P:proteolysis"/>
    <property type="evidence" value="ECO:0007669"/>
    <property type="project" value="UniProtKB-KW"/>
</dbReference>
<feature type="domain" description="Peptidase M28" evidence="9">
    <location>
        <begin position="337"/>
        <end position="559"/>
    </location>
</feature>
<feature type="chain" id="PRO_5017387569" evidence="8">
    <location>
        <begin position="23"/>
        <end position="596"/>
    </location>
</feature>
<dbReference type="Pfam" id="PF04389">
    <property type="entry name" value="Peptidase_M28"/>
    <property type="match status" value="1"/>
</dbReference>
<evidence type="ECO:0000313" key="10">
    <source>
        <dbReference type="EMBL" id="RIJ28221.1"/>
    </source>
</evidence>
<dbReference type="Gene3D" id="3.40.630.10">
    <property type="entry name" value="Zn peptidases"/>
    <property type="match status" value="2"/>
</dbReference>
<keyword evidence="1" id="KW-0031">Aminopeptidase</keyword>
<dbReference type="SUPFAM" id="SSF53187">
    <property type="entry name" value="Zn-dependent exopeptidases"/>
    <property type="match status" value="1"/>
</dbReference>
<proteinExistence type="predicted"/>
<evidence type="ECO:0000256" key="1">
    <source>
        <dbReference type="ARBA" id="ARBA00022438"/>
    </source>
</evidence>
<evidence type="ECO:0000256" key="6">
    <source>
        <dbReference type="ARBA" id="ARBA00022833"/>
    </source>
</evidence>
<dbReference type="CDD" id="cd04821">
    <property type="entry name" value="PA_M28_1_2"/>
    <property type="match status" value="1"/>
</dbReference>
<dbReference type="SUPFAM" id="SSF52025">
    <property type="entry name" value="PA domain"/>
    <property type="match status" value="1"/>
</dbReference>
<reference evidence="10 11" key="1">
    <citation type="submission" date="2018-08" db="EMBL/GenBank/DDBJ databases">
        <title>Henriciella mobilis sp. nov., isolated from seawater.</title>
        <authorList>
            <person name="Cheng H."/>
            <person name="Wu Y.-H."/>
            <person name="Xu X.-W."/>
            <person name="Guo L.-L."/>
        </authorList>
    </citation>
    <scope>NUCLEOTIDE SEQUENCE [LARGE SCALE GENOMIC DNA]</scope>
    <source>
        <strain evidence="10 11">JN25</strain>
    </source>
</reference>
<dbReference type="RefSeq" id="WP_119376756.1">
    <property type="nucleotide sequence ID" value="NZ_QWFX01000013.1"/>
</dbReference>
<name>A0A399RCP8_9PROT</name>
<keyword evidence="6" id="KW-0862">Zinc</keyword>
<keyword evidence="4 8" id="KW-0732">Signal</keyword>
<dbReference type="GO" id="GO:0046872">
    <property type="term" value="F:metal ion binding"/>
    <property type="evidence" value="ECO:0007669"/>
    <property type="project" value="UniProtKB-KW"/>
</dbReference>
<dbReference type="InterPro" id="IPR045175">
    <property type="entry name" value="M28_fam"/>
</dbReference>
<keyword evidence="5" id="KW-0378">Hydrolase</keyword>
<evidence type="ECO:0000256" key="3">
    <source>
        <dbReference type="ARBA" id="ARBA00022723"/>
    </source>
</evidence>
<evidence type="ECO:0000256" key="7">
    <source>
        <dbReference type="SAM" id="MobiDB-lite"/>
    </source>
</evidence>
<evidence type="ECO:0000313" key="11">
    <source>
        <dbReference type="Proteomes" id="UP000266385"/>
    </source>
</evidence>
<dbReference type="InterPro" id="IPR007484">
    <property type="entry name" value="Peptidase_M28"/>
</dbReference>
<dbReference type="OrthoDB" id="9778250at2"/>
<dbReference type="GO" id="GO:0004177">
    <property type="term" value="F:aminopeptidase activity"/>
    <property type="evidence" value="ECO:0007669"/>
    <property type="project" value="UniProtKB-KW"/>
</dbReference>
<dbReference type="PANTHER" id="PTHR12147:SF56">
    <property type="entry name" value="AMINOPEPTIDASE YDR415C-RELATED"/>
    <property type="match status" value="1"/>
</dbReference>
<dbReference type="PANTHER" id="PTHR12147">
    <property type="entry name" value="METALLOPEPTIDASE M28 FAMILY MEMBER"/>
    <property type="match status" value="1"/>
</dbReference>
<feature type="signal peptide" evidence="8">
    <location>
        <begin position="1"/>
        <end position="22"/>
    </location>
</feature>
<keyword evidence="3" id="KW-0479">Metal-binding</keyword>
<dbReference type="InterPro" id="IPR046450">
    <property type="entry name" value="PA_dom_sf"/>
</dbReference>
<dbReference type="GO" id="GO:0008235">
    <property type="term" value="F:metalloexopeptidase activity"/>
    <property type="evidence" value="ECO:0007669"/>
    <property type="project" value="InterPro"/>
</dbReference>